<gene>
    <name evidence="2" type="ORF">OLC1_LOCUS4752</name>
</gene>
<feature type="compositionally biased region" description="Basic residues" evidence="1">
    <location>
        <begin position="478"/>
        <end position="488"/>
    </location>
</feature>
<name>A0AAV1CCH1_OLDCO</name>
<feature type="region of interest" description="Disordered" evidence="1">
    <location>
        <begin position="555"/>
        <end position="574"/>
    </location>
</feature>
<evidence type="ECO:0000256" key="1">
    <source>
        <dbReference type="SAM" id="MobiDB-lite"/>
    </source>
</evidence>
<feature type="compositionally biased region" description="Acidic residues" evidence="1">
    <location>
        <begin position="1089"/>
        <end position="1099"/>
    </location>
</feature>
<feature type="region of interest" description="Disordered" evidence="1">
    <location>
        <begin position="810"/>
        <end position="1107"/>
    </location>
</feature>
<sequence length="1107" mass="119480">MPKRRRRDDGSHDGAATAVEEEYSTLFIDTSLGTHMATVIPDSAIVSDVKKKIVLEHSQLFPRFGDIQVISLQVQRQGHFYHLPDSIPVASAYVRSKLHKSLFVEASSSEHDYFDPEVKWGVLLEASDHKTVGIETSADRVVQGGSCVEAIATKSHLLLPSEEATGDPIAELGNAMTLAISHQSTDTGFLRSPVVTDSHKKSKVVADAIDEVVHFGGLESVANESDKDVVPPGSCKVTDPIQAAETNKTSTVGSKVLETNNSRVTVGTMKKIRAKDKVSGVQINSIGGQSETIGANPTLLVPDSVTKDIVVDNTSKEKADVEVENGLKDNLSKHLNPAGNQERVPSEAPVETVQSVGMKRKRGKTKESAAKVGGDKSKKKNKLIAVPVSGASPVLQDVTSQNQMTDDNIKSRSDLHFLQTGQADNISIENGGSLELGSKVIVSTAVSESLGLGDKNLEENNSDAAIVTSGAKDMKSSSKSKKQKSKKSSRVDQDSGFLEQMDNENGLLSVTNTPAKPVVDEGLKATFESVDVSASIAHLESEKVVKSQENILPPSKMYGKEGKPAAAKDKSIVGNNSDTTIGTKDLNTGSQLKKKKIKKSRRVDQVSGSREQTNNEIGLLSVTDMAPKLVVDEGMKATSEFVDVSASVTQLEKEKVVHVQEVILPPQEMYVNQEKTAARDENLREVVEMTQNRDDDDIGVSNGKLVTAKPTDVQDQGLDQSGSIINRKEKLKRKKDKIPHKKAQNIGVENSTLKPHFENEKGTGMELGSARPEVVSKERLETEINAEGNLGTAEGAYEGIDFRHYFMSGESRDEVGSSRVKAKEASESIKPKKKKENHNASKTESILKLPETHVKGKSSDGTNGNDKKLEEASVDEQNNKKLPSVKKIRKDSQDGVKARTRQGDVAGNKPLETATKEAITNRSRGSTRALRFEDKNGSQHAAEVVQNNSNARQQSRFNLNAMSTKKGSSGGNLLKRRAGQEKNLLTAERKLFTSSTERSSGDENWKLNSDASTQSPSENSSSSGSSSSTAESGSSQDSKLNAGSDNAKTKDNGGKKFPGTQEDMSIEMLLKSSSRFKKAKLSASQSQDIDAENWTDEFVPDSQATAL</sequence>
<accession>A0AAV1CCH1</accession>
<dbReference type="AlphaFoldDB" id="A0AAV1CCH1"/>
<feature type="compositionally biased region" description="Low complexity" evidence="1">
    <location>
        <begin position="1011"/>
        <end position="1038"/>
    </location>
</feature>
<reference evidence="2" key="1">
    <citation type="submission" date="2023-03" db="EMBL/GenBank/DDBJ databases">
        <authorList>
            <person name="Julca I."/>
        </authorList>
    </citation>
    <scope>NUCLEOTIDE SEQUENCE</scope>
</reference>
<feature type="compositionally biased region" description="Basic residues" evidence="1">
    <location>
        <begin position="592"/>
        <end position="601"/>
    </location>
</feature>
<feature type="compositionally biased region" description="Basic and acidic residues" evidence="1">
    <location>
        <begin position="365"/>
        <end position="376"/>
    </location>
</feature>
<organism evidence="2 3">
    <name type="scientific">Oldenlandia corymbosa var. corymbosa</name>
    <dbReference type="NCBI Taxonomy" id="529605"/>
    <lineage>
        <taxon>Eukaryota</taxon>
        <taxon>Viridiplantae</taxon>
        <taxon>Streptophyta</taxon>
        <taxon>Embryophyta</taxon>
        <taxon>Tracheophyta</taxon>
        <taxon>Spermatophyta</taxon>
        <taxon>Magnoliopsida</taxon>
        <taxon>eudicotyledons</taxon>
        <taxon>Gunneridae</taxon>
        <taxon>Pentapetalae</taxon>
        <taxon>asterids</taxon>
        <taxon>lamiids</taxon>
        <taxon>Gentianales</taxon>
        <taxon>Rubiaceae</taxon>
        <taxon>Rubioideae</taxon>
        <taxon>Spermacoceae</taxon>
        <taxon>Hedyotis-Oldenlandia complex</taxon>
        <taxon>Oldenlandia</taxon>
    </lineage>
</organism>
<feature type="compositionally biased region" description="Polar residues" evidence="1">
    <location>
        <begin position="581"/>
        <end position="591"/>
    </location>
</feature>
<evidence type="ECO:0000313" key="2">
    <source>
        <dbReference type="EMBL" id="CAI9093304.1"/>
    </source>
</evidence>
<feature type="region of interest" description="Disordered" evidence="1">
    <location>
        <begin position="330"/>
        <end position="379"/>
    </location>
</feature>
<keyword evidence="3" id="KW-1185">Reference proteome</keyword>
<proteinExistence type="predicted"/>
<feature type="region of interest" description="Disordered" evidence="1">
    <location>
        <begin position="469"/>
        <end position="513"/>
    </location>
</feature>
<dbReference type="EMBL" id="OX459119">
    <property type="protein sequence ID" value="CAI9093304.1"/>
    <property type="molecule type" value="Genomic_DNA"/>
</dbReference>
<feature type="compositionally biased region" description="Basic and acidic residues" evidence="1">
    <location>
        <begin position="810"/>
        <end position="830"/>
    </location>
</feature>
<dbReference type="Proteomes" id="UP001161247">
    <property type="component" value="Chromosome 2"/>
</dbReference>
<protein>
    <submittedName>
        <fullName evidence="2">OLC1v1028774C1</fullName>
    </submittedName>
</protein>
<feature type="compositionally biased region" description="Polar residues" evidence="1">
    <location>
        <begin position="945"/>
        <end position="967"/>
    </location>
</feature>
<feature type="compositionally biased region" description="Basic and acidic residues" evidence="1">
    <location>
        <begin position="558"/>
        <end position="571"/>
    </location>
</feature>
<evidence type="ECO:0000313" key="3">
    <source>
        <dbReference type="Proteomes" id="UP001161247"/>
    </source>
</evidence>
<feature type="region of interest" description="Disordered" evidence="1">
    <location>
        <begin position="581"/>
        <end position="611"/>
    </location>
</feature>